<evidence type="ECO:0000313" key="2">
    <source>
        <dbReference type="EMBL" id="KAH7112810.1"/>
    </source>
</evidence>
<dbReference type="EMBL" id="JAGMWT010000020">
    <property type="protein sequence ID" value="KAH7112810.1"/>
    <property type="molecule type" value="Genomic_DNA"/>
</dbReference>
<feature type="domain" description="DJ-1/PfpI" evidence="1">
    <location>
        <begin position="7"/>
        <end position="168"/>
    </location>
</feature>
<protein>
    <submittedName>
        <fullName evidence="2">Class I glutamine amidotransferase-like protein</fullName>
    </submittedName>
</protein>
<dbReference type="PANTHER" id="PTHR43130:SF3">
    <property type="entry name" value="HTH-TYPE TRANSCRIPTIONAL REGULATOR RV1931C"/>
    <property type="match status" value="1"/>
</dbReference>
<keyword evidence="3" id="KW-1185">Reference proteome</keyword>
<dbReference type="SUPFAM" id="SSF52317">
    <property type="entry name" value="Class I glutamine amidotransferase-like"/>
    <property type="match status" value="1"/>
</dbReference>
<comment type="caution">
    <text evidence="2">The sequence shown here is derived from an EMBL/GenBank/DDBJ whole genome shotgun (WGS) entry which is preliminary data.</text>
</comment>
<dbReference type="Proteomes" id="UP000700596">
    <property type="component" value="Unassembled WGS sequence"/>
</dbReference>
<reference evidence="2" key="1">
    <citation type="journal article" date="2021" name="Nat. Commun.">
        <title>Genetic determinants of endophytism in the Arabidopsis root mycobiome.</title>
        <authorList>
            <person name="Mesny F."/>
            <person name="Miyauchi S."/>
            <person name="Thiergart T."/>
            <person name="Pickel B."/>
            <person name="Atanasova L."/>
            <person name="Karlsson M."/>
            <person name="Huettel B."/>
            <person name="Barry K.W."/>
            <person name="Haridas S."/>
            <person name="Chen C."/>
            <person name="Bauer D."/>
            <person name="Andreopoulos W."/>
            <person name="Pangilinan J."/>
            <person name="LaButti K."/>
            <person name="Riley R."/>
            <person name="Lipzen A."/>
            <person name="Clum A."/>
            <person name="Drula E."/>
            <person name="Henrissat B."/>
            <person name="Kohler A."/>
            <person name="Grigoriev I.V."/>
            <person name="Martin F.M."/>
            <person name="Hacquard S."/>
        </authorList>
    </citation>
    <scope>NUCLEOTIDE SEQUENCE</scope>
    <source>
        <strain evidence="2">MPI-CAGE-CH-0243</strain>
    </source>
</reference>
<dbReference type="InterPro" id="IPR029062">
    <property type="entry name" value="Class_I_gatase-like"/>
</dbReference>
<accession>A0A9P9D4X6</accession>
<name>A0A9P9D4X6_9PLEO</name>
<sequence>MSPKFNAAVLIFTEADILDYSAPLEVLNNSAPAGREVAFKTTTVGFQNPTKVAQNAITIIPDLSIQELETNLENYDILVVPGAAVDPIKALLSPDSAEGKAIVSLIQKFTSLPPRKETGHRVIQSVCTGAVLLAAAGILANRTVTTHHLCYDVVKQVADQVAGGNSNIKVVKKRWVDAGTTDAGVQILNAGGVTSGLDTTLYLVENLAGKEQADWTAEIIEFERRKQDNAWGISN</sequence>
<evidence type="ECO:0000313" key="3">
    <source>
        <dbReference type="Proteomes" id="UP000700596"/>
    </source>
</evidence>
<keyword evidence="2" id="KW-0315">Glutamine amidotransferase</keyword>
<dbReference type="Pfam" id="PF01965">
    <property type="entry name" value="DJ-1_PfpI"/>
    <property type="match status" value="1"/>
</dbReference>
<dbReference type="AlphaFoldDB" id="A0A9P9D4X6"/>
<dbReference type="InterPro" id="IPR002818">
    <property type="entry name" value="DJ-1/PfpI"/>
</dbReference>
<gene>
    <name evidence="2" type="ORF">B0J11DRAFT_180264</name>
</gene>
<evidence type="ECO:0000259" key="1">
    <source>
        <dbReference type="Pfam" id="PF01965"/>
    </source>
</evidence>
<dbReference type="InterPro" id="IPR052158">
    <property type="entry name" value="INH-QAR"/>
</dbReference>
<organism evidence="2 3">
    <name type="scientific">Dendryphion nanum</name>
    <dbReference type="NCBI Taxonomy" id="256645"/>
    <lineage>
        <taxon>Eukaryota</taxon>
        <taxon>Fungi</taxon>
        <taxon>Dikarya</taxon>
        <taxon>Ascomycota</taxon>
        <taxon>Pezizomycotina</taxon>
        <taxon>Dothideomycetes</taxon>
        <taxon>Pleosporomycetidae</taxon>
        <taxon>Pleosporales</taxon>
        <taxon>Torulaceae</taxon>
        <taxon>Dendryphion</taxon>
    </lineage>
</organism>
<dbReference type="PANTHER" id="PTHR43130">
    <property type="entry name" value="ARAC-FAMILY TRANSCRIPTIONAL REGULATOR"/>
    <property type="match status" value="1"/>
</dbReference>
<proteinExistence type="predicted"/>
<dbReference type="Gene3D" id="3.40.50.880">
    <property type="match status" value="1"/>
</dbReference>
<dbReference type="OrthoDB" id="543156at2759"/>